<name>A0ABW3W3F9_9ACTN</name>
<evidence type="ECO:0000256" key="2">
    <source>
        <dbReference type="HAMAP-Rule" id="MF_00518"/>
    </source>
</evidence>
<dbReference type="EC" id="3.1.1.96" evidence="2"/>
<dbReference type="EMBL" id="JBHTLX010000023">
    <property type="protein sequence ID" value="MFD1249807.1"/>
    <property type="molecule type" value="Genomic_DNA"/>
</dbReference>
<feature type="short sequence motif" description="Gly-cisPro motif, important for rejection of L-amino acids" evidence="2">
    <location>
        <begin position="133"/>
        <end position="134"/>
    </location>
</feature>
<comment type="catalytic activity">
    <reaction evidence="2">
        <text>a D-aminoacyl-tRNA + H2O = a tRNA + a D-alpha-amino acid + H(+)</text>
        <dbReference type="Rhea" id="RHEA:13953"/>
        <dbReference type="Rhea" id="RHEA-COMP:10123"/>
        <dbReference type="Rhea" id="RHEA-COMP:10124"/>
        <dbReference type="ChEBI" id="CHEBI:15377"/>
        <dbReference type="ChEBI" id="CHEBI:15378"/>
        <dbReference type="ChEBI" id="CHEBI:59871"/>
        <dbReference type="ChEBI" id="CHEBI:78442"/>
        <dbReference type="ChEBI" id="CHEBI:79333"/>
        <dbReference type="EC" id="3.1.1.96"/>
    </reaction>
</comment>
<gene>
    <name evidence="2 3" type="primary">dtd</name>
    <name evidence="3" type="ORF">ACFQ3F_18555</name>
</gene>
<evidence type="ECO:0000256" key="1">
    <source>
        <dbReference type="ARBA" id="ARBA00009673"/>
    </source>
</evidence>
<keyword evidence="2" id="KW-0963">Cytoplasm</keyword>
<comment type="subcellular location">
    <subcellularLocation>
        <location evidence="2">Cytoplasm</location>
    </subcellularLocation>
</comment>
<dbReference type="InterPro" id="IPR023509">
    <property type="entry name" value="DTD-like_sf"/>
</dbReference>
<keyword evidence="2 3" id="KW-0378">Hydrolase</keyword>
<dbReference type="RefSeq" id="WP_367917427.1">
    <property type="nucleotide sequence ID" value="NZ_BAABAC010000004.1"/>
</dbReference>
<comment type="domain">
    <text evidence="2">A Gly-cisPro motif from one monomer fits into the active site of the other monomer to allow specific chiral rejection of L-amino acids.</text>
</comment>
<dbReference type="SUPFAM" id="SSF69500">
    <property type="entry name" value="DTD-like"/>
    <property type="match status" value="1"/>
</dbReference>
<dbReference type="PANTHER" id="PTHR10472:SF5">
    <property type="entry name" value="D-AMINOACYL-TRNA DEACYLASE 1"/>
    <property type="match status" value="1"/>
</dbReference>
<comment type="catalytic activity">
    <reaction evidence="2">
        <text>glycyl-tRNA(Ala) + H2O = tRNA(Ala) + glycine + H(+)</text>
        <dbReference type="Rhea" id="RHEA:53744"/>
        <dbReference type="Rhea" id="RHEA-COMP:9657"/>
        <dbReference type="Rhea" id="RHEA-COMP:13640"/>
        <dbReference type="ChEBI" id="CHEBI:15377"/>
        <dbReference type="ChEBI" id="CHEBI:15378"/>
        <dbReference type="ChEBI" id="CHEBI:57305"/>
        <dbReference type="ChEBI" id="CHEBI:78442"/>
        <dbReference type="ChEBI" id="CHEBI:78522"/>
    </reaction>
</comment>
<dbReference type="GO" id="GO:0051499">
    <property type="term" value="F:D-aminoacyl-tRNA deacylase activity"/>
    <property type="evidence" value="ECO:0007669"/>
    <property type="project" value="UniProtKB-EC"/>
</dbReference>
<dbReference type="Proteomes" id="UP001597229">
    <property type="component" value="Unassembled WGS sequence"/>
</dbReference>
<dbReference type="Pfam" id="PF02580">
    <property type="entry name" value="Tyr_Deacylase"/>
    <property type="match status" value="1"/>
</dbReference>
<comment type="similarity">
    <text evidence="1 2">Belongs to the DTD family.</text>
</comment>
<keyword evidence="2" id="KW-0694">RNA-binding</keyword>
<comment type="caution">
    <text evidence="3">The sequence shown here is derived from an EMBL/GenBank/DDBJ whole genome shotgun (WGS) entry which is preliminary data.</text>
</comment>
<sequence length="143" mass="14855">MRAVLQRVSSASVEVDGAVVGAIDGPGLLVYLGVTHTDGAAEVAWMARKIRDVRILDGEESVGSTGDSVLMVSQFTLYGDARKGRRPTWIAAAPGPVSEPLYDAVCAALEAAGTHVERGVFGADMKVASVNDGPFTVLLETPA</sequence>
<evidence type="ECO:0000313" key="4">
    <source>
        <dbReference type="Proteomes" id="UP001597229"/>
    </source>
</evidence>
<dbReference type="Gene3D" id="3.50.80.10">
    <property type="entry name" value="D-tyrosyl-tRNA(Tyr) deacylase"/>
    <property type="match status" value="1"/>
</dbReference>
<organism evidence="3 4">
    <name type="scientific">Nocardioides ginsengisoli</name>
    <dbReference type="NCBI Taxonomy" id="363868"/>
    <lineage>
        <taxon>Bacteria</taxon>
        <taxon>Bacillati</taxon>
        <taxon>Actinomycetota</taxon>
        <taxon>Actinomycetes</taxon>
        <taxon>Propionibacteriales</taxon>
        <taxon>Nocardioidaceae</taxon>
        <taxon>Nocardioides</taxon>
    </lineage>
</organism>
<keyword evidence="4" id="KW-1185">Reference proteome</keyword>
<evidence type="ECO:0000313" key="3">
    <source>
        <dbReference type="EMBL" id="MFD1249807.1"/>
    </source>
</evidence>
<dbReference type="InterPro" id="IPR003732">
    <property type="entry name" value="Daa-tRNA_deacyls_DTD"/>
</dbReference>
<comment type="subunit">
    <text evidence="2">Homodimer.</text>
</comment>
<proteinExistence type="inferred from homology"/>
<dbReference type="PANTHER" id="PTHR10472">
    <property type="entry name" value="D-TYROSYL-TRNA TYR DEACYLASE"/>
    <property type="match status" value="1"/>
</dbReference>
<dbReference type="EC" id="3.1.1.-" evidence="2"/>
<reference evidence="4" key="1">
    <citation type="journal article" date="2019" name="Int. J. Syst. Evol. Microbiol.">
        <title>The Global Catalogue of Microorganisms (GCM) 10K type strain sequencing project: providing services to taxonomists for standard genome sequencing and annotation.</title>
        <authorList>
            <consortium name="The Broad Institute Genomics Platform"/>
            <consortium name="The Broad Institute Genome Sequencing Center for Infectious Disease"/>
            <person name="Wu L."/>
            <person name="Ma J."/>
        </authorList>
    </citation>
    <scope>NUCLEOTIDE SEQUENCE [LARGE SCALE GENOMIC DNA]</scope>
    <source>
        <strain evidence="4">CCUG 52478</strain>
    </source>
</reference>
<accession>A0ABW3W3F9</accession>
<dbReference type="NCBIfam" id="TIGR00256">
    <property type="entry name" value="D-aminoacyl-tRNA deacylase"/>
    <property type="match status" value="1"/>
</dbReference>
<keyword evidence="2" id="KW-0820">tRNA-binding</keyword>
<protein>
    <recommendedName>
        <fullName evidence="2">D-aminoacyl-tRNA deacylase</fullName>
        <shortName evidence="2">DTD</shortName>
        <ecNumber evidence="2">3.1.1.96</ecNumber>
    </recommendedName>
    <alternativeName>
        <fullName evidence="2">Gly-tRNA(Ala) deacylase</fullName>
        <ecNumber evidence="2">3.1.1.-</ecNumber>
    </alternativeName>
</protein>
<dbReference type="HAMAP" id="MF_00518">
    <property type="entry name" value="Deacylase_Dtd"/>
    <property type="match status" value="1"/>
</dbReference>
<comment type="function">
    <text evidence="2">An aminoacyl-tRNA editing enzyme that deacylates mischarged D-aminoacyl-tRNAs. Also deacylates mischarged glycyl-tRNA(Ala), protecting cells against glycine mischarging by AlaRS. Acts via tRNA-based rather than protein-based catalysis; rejects L-amino acids rather than detecting D-amino acids in the active site. By recycling D-aminoacyl-tRNA to D-amino acids and free tRNA molecules, this enzyme counteracts the toxicity associated with the formation of D-aminoacyl-tRNA entities in vivo and helps enforce protein L-homochirality.</text>
</comment>